<dbReference type="GO" id="GO:0001403">
    <property type="term" value="P:invasive growth in response to glucose limitation"/>
    <property type="evidence" value="ECO:0007669"/>
    <property type="project" value="EnsemblFungi"/>
</dbReference>
<dbReference type="GO" id="GO:0010811">
    <property type="term" value="P:positive regulation of cell-substrate adhesion"/>
    <property type="evidence" value="ECO:0007669"/>
    <property type="project" value="EnsemblFungi"/>
</dbReference>
<keyword evidence="1" id="KW-0597">Phosphoprotein</keyword>
<dbReference type="KEGG" id="vpo:Kpol_400p1"/>
<dbReference type="GO" id="GO:0007124">
    <property type="term" value="P:pseudohyphal growth"/>
    <property type="evidence" value="ECO:0007669"/>
    <property type="project" value="EnsemblFungi"/>
</dbReference>
<dbReference type="GO" id="GO:0003729">
    <property type="term" value="F:mRNA binding"/>
    <property type="evidence" value="ECO:0007669"/>
    <property type="project" value="EnsemblFungi"/>
</dbReference>
<dbReference type="CDD" id="cd12245">
    <property type="entry name" value="RRM_scw1_like"/>
    <property type="match status" value="1"/>
</dbReference>
<feature type="domain" description="RRM" evidence="5">
    <location>
        <begin position="459"/>
        <end position="544"/>
    </location>
</feature>
<dbReference type="GO" id="GO:0000932">
    <property type="term" value="C:P-body"/>
    <property type="evidence" value="ECO:0007669"/>
    <property type="project" value="EnsemblFungi"/>
</dbReference>
<dbReference type="InterPro" id="IPR035979">
    <property type="entry name" value="RBD_domain_sf"/>
</dbReference>
<dbReference type="InterPro" id="IPR012677">
    <property type="entry name" value="Nucleotide-bd_a/b_plait_sf"/>
</dbReference>
<feature type="region of interest" description="Disordered" evidence="4">
    <location>
        <begin position="204"/>
        <end position="227"/>
    </location>
</feature>
<feature type="region of interest" description="Disordered" evidence="4">
    <location>
        <begin position="527"/>
        <end position="600"/>
    </location>
</feature>
<dbReference type="OMA" id="YLFQKPF"/>
<dbReference type="PANTHER" id="PTHR10501">
    <property type="entry name" value="U1 SMALL NUCLEAR RIBONUCLEOPROTEIN A/U2 SMALL NUCLEAR RIBONUCLEOPROTEIN B"/>
    <property type="match status" value="1"/>
</dbReference>
<dbReference type="eggNOG" id="KOG0118">
    <property type="taxonomic scope" value="Eukaryota"/>
</dbReference>
<evidence type="ECO:0000256" key="2">
    <source>
        <dbReference type="ARBA" id="ARBA00022884"/>
    </source>
</evidence>
<dbReference type="STRING" id="436907.A7TRU0"/>
<dbReference type="Proteomes" id="UP000000267">
    <property type="component" value="Unassembled WGS sequence"/>
</dbReference>
<dbReference type="PROSITE" id="PS50102">
    <property type="entry name" value="RRM"/>
    <property type="match status" value="1"/>
</dbReference>
<sequence length="600" mass="63510">MMASAGNIASLSIDPVNNDLHMNDSSNIISDDKNSPLPLSSMLHSLSMGSEGHSVLPNDLANSSPGPYLLKLKNLPNEITSREAHAIFALVNGFINVELHDEPENNGNNVKIIIAKFGSLSLISQCAAILDSKSDIFGPELPIKLSVEIIDESNNQHIPVPSMVSDQSFQLPTGSIPSLVATPPISRKISASIPQKSRFSFHDAFGTESNPHQQNIASQNQSSHDLSMGSGLPSVAPNDVGKSFLLMGNDEINNSIWGSNGIPSLMNGFSSIPQSSATNLDWAAHSERKQSAPLYMPHAVNSGMVPSQSMDSIPQMQSVNRSVPTSSSAVITPNQIASYGLIPQVQGSNRSLSNNMQSSNDIPIAPVQSRSSFSQVQSAPQPQFPPEVSNNIIPPTTPQKNVPLRSTPTKGLNSMAKVPSSSSSSSNVVGSSGISQADLSLLARVPPPANPADQNPPCNTLYVGNLPPDATEQELRQLFSSQQGFRRLSFRNKNSNGNGHGPMCFVEFEDASFATVALAELYGSQLPRSTVSNKGGIRLSFSKNPLGVRGPNSRRGGSNSNAGGSGNGSSSNPSNNPNSNNNSNNNNSNSYSYSIGYSKN</sequence>
<dbReference type="Gene3D" id="3.30.70.330">
    <property type="match status" value="1"/>
</dbReference>
<keyword evidence="2 3" id="KW-0694">RNA-binding</keyword>
<dbReference type="SUPFAM" id="SSF54928">
    <property type="entry name" value="RNA-binding domain, RBD"/>
    <property type="match status" value="1"/>
</dbReference>
<dbReference type="FunFam" id="3.30.70.330:FF:000089">
    <property type="entry name" value="RNA binding protein"/>
    <property type="match status" value="1"/>
</dbReference>
<evidence type="ECO:0000256" key="1">
    <source>
        <dbReference type="ARBA" id="ARBA00022553"/>
    </source>
</evidence>
<dbReference type="GeneID" id="5543057"/>
<dbReference type="InParanoid" id="A7TRU0"/>
<feature type="compositionally biased region" description="Polar residues" evidence="4">
    <location>
        <begin position="207"/>
        <end position="225"/>
    </location>
</feature>
<dbReference type="GO" id="GO:0045893">
    <property type="term" value="P:positive regulation of DNA-templated transcription"/>
    <property type="evidence" value="ECO:0007669"/>
    <property type="project" value="EnsemblFungi"/>
</dbReference>
<dbReference type="GO" id="GO:0007089">
    <property type="term" value="P:traversing start control point of mitotic cell cycle"/>
    <property type="evidence" value="ECO:0007669"/>
    <property type="project" value="EnsemblFungi"/>
</dbReference>
<dbReference type="GO" id="GO:0010494">
    <property type="term" value="C:cytoplasmic stress granule"/>
    <property type="evidence" value="ECO:0007669"/>
    <property type="project" value="EnsemblFungi"/>
</dbReference>
<dbReference type="GO" id="GO:0061157">
    <property type="term" value="P:mRNA destabilization"/>
    <property type="evidence" value="ECO:0007669"/>
    <property type="project" value="EnsemblFungi"/>
</dbReference>
<feature type="compositionally biased region" description="Polar residues" evidence="4">
    <location>
        <begin position="388"/>
        <end position="412"/>
    </location>
</feature>
<dbReference type="GO" id="GO:0045901">
    <property type="term" value="P:positive regulation of translational elongation"/>
    <property type="evidence" value="ECO:0007669"/>
    <property type="project" value="EnsemblFungi"/>
</dbReference>
<feature type="compositionally biased region" description="Low complexity" evidence="4">
    <location>
        <begin position="549"/>
        <end position="600"/>
    </location>
</feature>
<dbReference type="Pfam" id="PF00076">
    <property type="entry name" value="RRM_1"/>
    <property type="match status" value="1"/>
</dbReference>
<evidence type="ECO:0000313" key="6">
    <source>
        <dbReference type="EMBL" id="EDO15007.1"/>
    </source>
</evidence>
<dbReference type="HOGENOM" id="CLU_018359_0_0_1"/>
<evidence type="ECO:0000256" key="4">
    <source>
        <dbReference type="SAM" id="MobiDB-lite"/>
    </source>
</evidence>
<dbReference type="InterPro" id="IPR000504">
    <property type="entry name" value="RRM_dom"/>
</dbReference>
<dbReference type="OrthoDB" id="431169at2759"/>
<evidence type="ECO:0000259" key="5">
    <source>
        <dbReference type="PROSITE" id="PS50102"/>
    </source>
</evidence>
<feature type="region of interest" description="Disordered" evidence="4">
    <location>
        <begin position="369"/>
        <end position="430"/>
    </location>
</feature>
<dbReference type="SMART" id="SM00360">
    <property type="entry name" value="RRM"/>
    <property type="match status" value="1"/>
</dbReference>
<dbReference type="GO" id="GO:0005789">
    <property type="term" value="C:endoplasmic reticulum membrane"/>
    <property type="evidence" value="ECO:0007669"/>
    <property type="project" value="EnsemblFungi"/>
</dbReference>
<evidence type="ECO:0000313" key="7">
    <source>
        <dbReference type="Proteomes" id="UP000000267"/>
    </source>
</evidence>
<reference evidence="6 7" key="1">
    <citation type="journal article" date="2007" name="Proc. Natl. Acad. Sci. U.S.A.">
        <title>Independent sorting-out of thousands of duplicated gene pairs in two yeast species descended from a whole-genome duplication.</title>
        <authorList>
            <person name="Scannell D.R."/>
            <person name="Frank A.C."/>
            <person name="Conant G.C."/>
            <person name="Byrne K.P."/>
            <person name="Woolfit M."/>
            <person name="Wolfe K.H."/>
        </authorList>
    </citation>
    <scope>NUCLEOTIDE SEQUENCE [LARGE SCALE GENOMIC DNA]</scope>
    <source>
        <strain evidence="7">ATCC 22028 / DSM 70294 / BCRC 21397 / CBS 2163 / NBRC 10782 / NRRL Y-8283 / UCD 57-17</strain>
    </source>
</reference>
<feature type="compositionally biased region" description="Low complexity" evidence="4">
    <location>
        <begin position="420"/>
        <end position="430"/>
    </location>
</feature>
<gene>
    <name evidence="6" type="ORF">Kpol_400p1</name>
</gene>
<dbReference type="GO" id="GO:0071554">
    <property type="term" value="P:cell wall organization or biogenesis"/>
    <property type="evidence" value="ECO:0007669"/>
    <property type="project" value="EnsemblFungi"/>
</dbReference>
<dbReference type="GO" id="GO:0045793">
    <property type="term" value="P:positive regulation of cell size"/>
    <property type="evidence" value="ECO:0007669"/>
    <property type="project" value="EnsemblFungi"/>
</dbReference>
<evidence type="ECO:0000256" key="3">
    <source>
        <dbReference type="PROSITE-ProRule" id="PRU00176"/>
    </source>
</evidence>
<accession>A7TRU0</accession>
<name>A7TRU0_VANPO</name>
<organism evidence="7">
    <name type="scientific">Vanderwaltozyma polyspora (strain ATCC 22028 / DSM 70294 / BCRC 21397 / CBS 2163 / NBRC 10782 / NRRL Y-8283 / UCD 57-17)</name>
    <name type="common">Kluyveromyces polysporus</name>
    <dbReference type="NCBI Taxonomy" id="436907"/>
    <lineage>
        <taxon>Eukaryota</taxon>
        <taxon>Fungi</taxon>
        <taxon>Dikarya</taxon>
        <taxon>Ascomycota</taxon>
        <taxon>Saccharomycotina</taxon>
        <taxon>Saccharomycetes</taxon>
        <taxon>Saccharomycetales</taxon>
        <taxon>Saccharomycetaceae</taxon>
        <taxon>Vanderwaltozyma</taxon>
    </lineage>
</organism>
<proteinExistence type="predicted"/>
<dbReference type="AlphaFoldDB" id="A7TRU0"/>
<feature type="compositionally biased region" description="Low complexity" evidence="4">
    <location>
        <begin position="369"/>
        <end position="378"/>
    </location>
</feature>
<dbReference type="PhylomeDB" id="A7TRU0"/>
<protein>
    <recommendedName>
        <fullName evidence="5">RRM domain-containing protein</fullName>
    </recommendedName>
</protein>
<keyword evidence="7" id="KW-1185">Reference proteome</keyword>
<dbReference type="EMBL" id="DS480488">
    <property type="protein sequence ID" value="EDO15007.1"/>
    <property type="molecule type" value="Genomic_DNA"/>
</dbReference>
<dbReference type="RefSeq" id="XP_001642865.1">
    <property type="nucleotide sequence ID" value="XM_001642815.1"/>
</dbReference>